<dbReference type="PROSITE" id="PS00027">
    <property type="entry name" value="HOMEOBOX_1"/>
    <property type="match status" value="1"/>
</dbReference>
<feature type="DNA-binding region" description="Homeobox" evidence="6">
    <location>
        <begin position="425"/>
        <end position="487"/>
    </location>
</feature>
<dbReference type="SMART" id="SM00389">
    <property type="entry name" value="HOX"/>
    <property type="match status" value="1"/>
</dbReference>
<keyword evidence="9" id="KW-1185">Reference proteome</keyword>
<dbReference type="GO" id="GO:0000981">
    <property type="term" value="F:DNA-binding transcription factor activity, RNA polymerase II-specific"/>
    <property type="evidence" value="ECO:0007669"/>
    <property type="project" value="InterPro"/>
</dbReference>
<dbReference type="PROSITE" id="PS50071">
    <property type="entry name" value="HOMEOBOX_2"/>
    <property type="match status" value="1"/>
</dbReference>
<keyword evidence="4 6" id="KW-0371">Homeobox</keyword>
<name>A0AA85J1T9_TRIRE</name>
<dbReference type="GO" id="GO:0005634">
    <property type="term" value="C:nucleus"/>
    <property type="evidence" value="ECO:0007669"/>
    <property type="project" value="UniProtKB-SubCell"/>
</dbReference>
<dbReference type="FunFam" id="1.10.10.60:FF:000003">
    <property type="entry name" value="Iroquois-class homeobox protein IRX"/>
    <property type="match status" value="1"/>
</dbReference>
<dbReference type="SUPFAM" id="SSF46689">
    <property type="entry name" value="Homeodomain-like"/>
    <property type="match status" value="1"/>
</dbReference>
<reference evidence="10" key="2">
    <citation type="submission" date="2023-11" db="UniProtKB">
        <authorList>
            <consortium name="WormBaseParasite"/>
        </authorList>
    </citation>
    <scope>IDENTIFICATION</scope>
</reference>
<dbReference type="InterPro" id="IPR008422">
    <property type="entry name" value="KN_HD"/>
</dbReference>
<dbReference type="WBParaSite" id="TREG1_12410.1">
    <property type="protein sequence ID" value="TREG1_12410.1"/>
    <property type="gene ID" value="TREG1_12410"/>
</dbReference>
<feature type="region of interest" description="Disordered" evidence="7">
    <location>
        <begin position="499"/>
        <end position="526"/>
    </location>
</feature>
<proteinExistence type="inferred from homology"/>
<evidence type="ECO:0000256" key="3">
    <source>
        <dbReference type="ARBA" id="ARBA00023125"/>
    </source>
</evidence>
<protein>
    <recommendedName>
        <fullName evidence="8">Homeobox domain-containing protein</fullName>
    </recommendedName>
</protein>
<comment type="similarity">
    <text evidence="2">Belongs to the TALE/IRO homeobox family.</text>
</comment>
<dbReference type="PANTHER" id="PTHR11211">
    <property type="entry name" value="IROQUOIS-CLASS HOMEODOMAIN PROTEIN IRX"/>
    <property type="match status" value="1"/>
</dbReference>
<feature type="compositionally biased region" description="Acidic residues" evidence="7">
    <location>
        <begin position="511"/>
        <end position="520"/>
    </location>
</feature>
<feature type="compositionally biased region" description="Basic and acidic residues" evidence="7">
    <location>
        <begin position="500"/>
        <end position="510"/>
    </location>
</feature>
<dbReference type="InterPro" id="IPR009057">
    <property type="entry name" value="Homeodomain-like_sf"/>
</dbReference>
<dbReference type="GO" id="GO:0000978">
    <property type="term" value="F:RNA polymerase II cis-regulatory region sequence-specific DNA binding"/>
    <property type="evidence" value="ECO:0007669"/>
    <property type="project" value="TreeGrafter"/>
</dbReference>
<reference evidence="9" key="1">
    <citation type="submission" date="2022-06" db="EMBL/GenBank/DDBJ databases">
        <authorList>
            <person name="Berger JAMES D."/>
            <person name="Berger JAMES D."/>
        </authorList>
    </citation>
    <scope>NUCLEOTIDE SEQUENCE [LARGE SCALE GENOMIC DNA]</scope>
</reference>
<keyword evidence="3 6" id="KW-0238">DNA-binding</keyword>
<dbReference type="Proteomes" id="UP000050795">
    <property type="component" value="Unassembled WGS sequence"/>
</dbReference>
<evidence type="ECO:0000256" key="4">
    <source>
        <dbReference type="ARBA" id="ARBA00023155"/>
    </source>
</evidence>
<organism evidence="9 10">
    <name type="scientific">Trichobilharzia regenti</name>
    <name type="common">Nasal bird schistosome</name>
    <dbReference type="NCBI Taxonomy" id="157069"/>
    <lineage>
        <taxon>Eukaryota</taxon>
        <taxon>Metazoa</taxon>
        <taxon>Spiralia</taxon>
        <taxon>Lophotrochozoa</taxon>
        <taxon>Platyhelminthes</taxon>
        <taxon>Trematoda</taxon>
        <taxon>Digenea</taxon>
        <taxon>Strigeidida</taxon>
        <taxon>Schistosomatoidea</taxon>
        <taxon>Schistosomatidae</taxon>
        <taxon>Trichobilharzia</taxon>
    </lineage>
</organism>
<feature type="domain" description="Homeobox" evidence="8">
    <location>
        <begin position="423"/>
        <end position="486"/>
    </location>
</feature>
<dbReference type="Gene3D" id="1.10.10.60">
    <property type="entry name" value="Homeodomain-like"/>
    <property type="match status" value="1"/>
</dbReference>
<dbReference type="InterPro" id="IPR001356">
    <property type="entry name" value="HD"/>
</dbReference>
<dbReference type="InterPro" id="IPR017970">
    <property type="entry name" value="Homeobox_CS"/>
</dbReference>
<keyword evidence="5 6" id="KW-0539">Nucleus</keyword>
<sequence>MNENIFSQSNSSTFNFDNSISTTNLILTTLKSDDSVPPHYEQQQQQKQHQQCDEDQKSLSPTLTTSTTTAIPSIMVNKKGEMSSYSDFSQIHMDRGNCSDNSSSNESVDINIPKEMTSSSPLSLSSSFSLTGEYKDYSTITAATTSINTVNLTNDKCSDTNDQFDKPLLNFINHTINNTGLGKTEKTVNQEMSTQDTFSSLKSIPGKNLFPGIINHNIDSINKSEVEHTEHLGGFIQNQTTWNALSMAYSSLIASGLYGLNNKSTSTVNHSTNTPIDKFQSLLQCHSIPSLLKQRSLLPTCESLSSGITSTTISSSSTIPPLPSSLFLSNSLGRIHSGDLSHQFISPANETVTSNNNNNNKNFATPKVHQENSANEFNLPAIMNNLLVENLEGWRQLQKTGLPSNIDPQMLTFYAGACCPVELSNTNRRKNATRETTSMLKTWLNEHRKNPYPTKGEKIMLALITKMSLTQVSTWFANARRRLKKENKVTWNLRTDCSSDVEHDDEHSVEDGDGDDDNDFVDNSTVTSKATTTTVDNQNRLSNEHDLQTITGLQGLKHYLISKHSENYEKFSMSSNKLLFNKEGCTNLITEGNKNKISRLRNFPNPCDQIDTIPKKRINLDYNNSSISSLPTPTSEKSKTRKIWSLVDMVDEKTNHSNVESINEKNPLDLQNTSCDNWLTQGNKNLQSQHFLKLLLNYPLINLMLVV</sequence>
<dbReference type="CDD" id="cd00086">
    <property type="entry name" value="homeodomain"/>
    <property type="match status" value="1"/>
</dbReference>
<evidence type="ECO:0000256" key="2">
    <source>
        <dbReference type="ARBA" id="ARBA00008446"/>
    </source>
</evidence>
<feature type="region of interest" description="Disordered" evidence="7">
    <location>
        <begin position="32"/>
        <end position="66"/>
    </location>
</feature>
<evidence type="ECO:0000313" key="10">
    <source>
        <dbReference type="WBParaSite" id="TREG1_12410.1"/>
    </source>
</evidence>
<dbReference type="AlphaFoldDB" id="A0AA85J1T9"/>
<evidence type="ECO:0000259" key="8">
    <source>
        <dbReference type="PROSITE" id="PS50071"/>
    </source>
</evidence>
<evidence type="ECO:0000256" key="1">
    <source>
        <dbReference type="ARBA" id="ARBA00004123"/>
    </source>
</evidence>
<evidence type="ECO:0000313" key="9">
    <source>
        <dbReference type="Proteomes" id="UP000050795"/>
    </source>
</evidence>
<dbReference type="PANTHER" id="PTHR11211:SF40">
    <property type="entry name" value="MIRROR, ISOFORM C"/>
    <property type="match status" value="1"/>
</dbReference>
<dbReference type="Pfam" id="PF05920">
    <property type="entry name" value="Homeobox_KN"/>
    <property type="match status" value="1"/>
</dbReference>
<evidence type="ECO:0000256" key="6">
    <source>
        <dbReference type="PROSITE-ProRule" id="PRU00108"/>
    </source>
</evidence>
<accession>A0AA85J1T9</accession>
<evidence type="ECO:0000256" key="5">
    <source>
        <dbReference type="ARBA" id="ARBA00023242"/>
    </source>
</evidence>
<comment type="subcellular location">
    <subcellularLocation>
        <location evidence="1 6">Nucleus</location>
    </subcellularLocation>
</comment>
<evidence type="ECO:0000256" key="7">
    <source>
        <dbReference type="SAM" id="MobiDB-lite"/>
    </source>
</evidence>
<dbReference type="GO" id="GO:0048468">
    <property type="term" value="P:cell development"/>
    <property type="evidence" value="ECO:0007669"/>
    <property type="project" value="TreeGrafter"/>
</dbReference>
<dbReference type="GO" id="GO:0030182">
    <property type="term" value="P:neuron differentiation"/>
    <property type="evidence" value="ECO:0007669"/>
    <property type="project" value="TreeGrafter"/>
</dbReference>